<proteinExistence type="predicted"/>
<feature type="compositionally biased region" description="Polar residues" evidence="1">
    <location>
        <begin position="146"/>
        <end position="162"/>
    </location>
</feature>
<protein>
    <submittedName>
        <fullName evidence="2">Uncharacterized protein</fullName>
    </submittedName>
</protein>
<sequence>MSIDAIMQSDPPKSPTLSTRSSRNHDTGFPVSFCGRGNTTWRHPDADTSPNACISSNDIAVDRLYSRSRRSFLHNKNKRTTVGYGKLTQADLEAHGELASIVEIPSRANVSTSSSFSSQNSQSSADGGESLNRPFSTRVVRGDSASGINNNKGANEATNSIHSDIRKPDASHSVSNHSGVLRKLRLHN</sequence>
<comment type="caution">
    <text evidence="2">The sequence shown here is derived from an EMBL/GenBank/DDBJ whole genome shotgun (WGS) entry which is preliminary data.</text>
</comment>
<dbReference type="EMBL" id="CAWUOM010000052">
    <property type="protein sequence ID" value="CAK7268939.1"/>
    <property type="molecule type" value="Genomic_DNA"/>
</dbReference>
<evidence type="ECO:0000313" key="3">
    <source>
        <dbReference type="Proteomes" id="UP001642501"/>
    </source>
</evidence>
<feature type="compositionally biased region" description="Low complexity" evidence="1">
    <location>
        <begin position="111"/>
        <end position="124"/>
    </location>
</feature>
<evidence type="ECO:0000256" key="1">
    <source>
        <dbReference type="SAM" id="MobiDB-lite"/>
    </source>
</evidence>
<feature type="region of interest" description="Disordered" evidence="1">
    <location>
        <begin position="1"/>
        <end position="35"/>
    </location>
</feature>
<dbReference type="Proteomes" id="UP001642501">
    <property type="component" value="Unassembled WGS sequence"/>
</dbReference>
<keyword evidence="3" id="KW-1185">Reference proteome</keyword>
<reference evidence="2 3" key="1">
    <citation type="submission" date="2024-01" db="EMBL/GenBank/DDBJ databases">
        <authorList>
            <person name="Allen C."/>
            <person name="Tagirdzhanova G."/>
        </authorList>
    </citation>
    <scope>NUCLEOTIDE SEQUENCE [LARGE SCALE GENOMIC DNA]</scope>
    <source>
        <strain evidence="2 3">CBS 573.63</strain>
    </source>
</reference>
<gene>
    <name evidence="2" type="ORF">SEPCBS57363_003348</name>
</gene>
<name>A0ABP0DKZ9_9PEZI</name>
<organism evidence="2 3">
    <name type="scientific">Sporothrix epigloea</name>
    <dbReference type="NCBI Taxonomy" id="1892477"/>
    <lineage>
        <taxon>Eukaryota</taxon>
        <taxon>Fungi</taxon>
        <taxon>Dikarya</taxon>
        <taxon>Ascomycota</taxon>
        <taxon>Pezizomycotina</taxon>
        <taxon>Sordariomycetes</taxon>
        <taxon>Sordariomycetidae</taxon>
        <taxon>Ophiostomatales</taxon>
        <taxon>Ophiostomataceae</taxon>
        <taxon>Sporothrix</taxon>
    </lineage>
</organism>
<feature type="region of interest" description="Disordered" evidence="1">
    <location>
        <begin position="111"/>
        <end position="188"/>
    </location>
</feature>
<evidence type="ECO:0000313" key="2">
    <source>
        <dbReference type="EMBL" id="CAK7268939.1"/>
    </source>
</evidence>
<accession>A0ABP0DKZ9</accession>